<evidence type="ECO:0000256" key="1">
    <source>
        <dbReference type="SAM" id="SignalP"/>
    </source>
</evidence>
<evidence type="ECO:0000313" key="3">
    <source>
        <dbReference type="Proteomes" id="UP000381093"/>
    </source>
</evidence>
<proteinExistence type="predicted"/>
<keyword evidence="1" id="KW-0732">Signal</keyword>
<dbReference type="Proteomes" id="UP000381093">
    <property type="component" value="Unassembled WGS sequence"/>
</dbReference>
<dbReference type="AlphaFoldDB" id="A0A5E7BBS3"/>
<feature type="chain" id="PRO_5022976356" evidence="1">
    <location>
        <begin position="21"/>
        <end position="193"/>
    </location>
</feature>
<protein>
    <submittedName>
        <fullName evidence="2">Uncharacterized protein</fullName>
    </submittedName>
</protein>
<organism evidence="2 3">
    <name type="scientific">Pseudomonas fluorescens</name>
    <dbReference type="NCBI Taxonomy" id="294"/>
    <lineage>
        <taxon>Bacteria</taxon>
        <taxon>Pseudomonadati</taxon>
        <taxon>Pseudomonadota</taxon>
        <taxon>Gammaproteobacteria</taxon>
        <taxon>Pseudomonadales</taxon>
        <taxon>Pseudomonadaceae</taxon>
        <taxon>Pseudomonas</taxon>
    </lineage>
</organism>
<feature type="signal peptide" evidence="1">
    <location>
        <begin position="1"/>
        <end position="20"/>
    </location>
</feature>
<accession>A0A5E7BBS3</accession>
<sequence precursor="true">MQKLVITTLLLALASNICMASEGEDQAASFFKIYSSLCLKNLFKLEELRETLKPMPKLPPEKAELFLAGKPGDAWPVPDKYATVVLTLLKGKSFCAVYARKADPDAAIKMFTSMAASAPFPINVKLLKNETRQTIVNGQIKTISYEWSAPNAKSGMMFTLTTASADFAQIQVLGSAAVVRLRHSPELLQDMNK</sequence>
<reference evidence="2 3" key="1">
    <citation type="submission" date="2019-09" db="EMBL/GenBank/DDBJ databases">
        <authorList>
            <person name="Chandra G."/>
            <person name="Truman W A."/>
        </authorList>
    </citation>
    <scope>NUCLEOTIDE SEQUENCE [LARGE SCALE GENOMIC DNA]</scope>
    <source>
        <strain evidence="2">PS710</strain>
    </source>
</reference>
<name>A0A5E7BBS3_PSEFL</name>
<dbReference type="EMBL" id="CABVHW010000003">
    <property type="protein sequence ID" value="VVN86667.1"/>
    <property type="molecule type" value="Genomic_DNA"/>
</dbReference>
<evidence type="ECO:0000313" key="2">
    <source>
        <dbReference type="EMBL" id="VVN86667.1"/>
    </source>
</evidence>
<dbReference type="RefSeq" id="WP_150763945.1">
    <property type="nucleotide sequence ID" value="NZ_CABVHW010000003.1"/>
</dbReference>
<dbReference type="NCBIfam" id="NF047650">
    <property type="entry name" value="lipo_NMCC_0638"/>
    <property type="match status" value="1"/>
</dbReference>
<gene>
    <name evidence="2" type="ORF">PS710_01551</name>
</gene>